<keyword evidence="4" id="KW-0328">Glycosyltransferase</keyword>
<evidence type="ECO:0000256" key="3">
    <source>
        <dbReference type="ARBA" id="ARBA00022502"/>
    </source>
</evidence>
<keyword evidence="7" id="KW-0256">Endoplasmic reticulum</keyword>
<evidence type="ECO:0000256" key="4">
    <source>
        <dbReference type="ARBA" id="ARBA00022676"/>
    </source>
</evidence>
<dbReference type="PANTHER" id="PTHR12468:SF2">
    <property type="entry name" value="GPI MANNOSYLTRANSFERASE 2"/>
    <property type="match status" value="1"/>
</dbReference>
<evidence type="ECO:0000256" key="10">
    <source>
        <dbReference type="SAM" id="Phobius"/>
    </source>
</evidence>
<dbReference type="RefSeq" id="WP_348758107.1">
    <property type="nucleotide sequence ID" value="NZ_OZ026884.1"/>
</dbReference>
<keyword evidence="12" id="KW-1185">Reference proteome</keyword>
<feature type="transmembrane region" description="Helical" evidence="10">
    <location>
        <begin position="167"/>
        <end position="189"/>
    </location>
</feature>
<feature type="transmembrane region" description="Helical" evidence="10">
    <location>
        <begin position="96"/>
        <end position="114"/>
    </location>
</feature>
<evidence type="ECO:0000256" key="7">
    <source>
        <dbReference type="ARBA" id="ARBA00022824"/>
    </source>
</evidence>
<accession>A0ABP1CBG0</accession>
<dbReference type="EMBL" id="OZ026884">
    <property type="protein sequence ID" value="CAL1241603.1"/>
    <property type="molecule type" value="Genomic_DNA"/>
</dbReference>
<reference evidence="11 12" key="1">
    <citation type="submission" date="2024-04" db="EMBL/GenBank/DDBJ databases">
        <authorList>
            <person name="Cremers G."/>
        </authorList>
    </citation>
    <scope>NUCLEOTIDE SEQUENCE [LARGE SCALE GENOMIC DNA]</scope>
    <source>
        <strain evidence="11">MeCH1-AG</strain>
    </source>
</reference>
<feature type="transmembrane region" description="Helical" evidence="10">
    <location>
        <begin position="13"/>
        <end position="34"/>
    </location>
</feature>
<evidence type="ECO:0000256" key="5">
    <source>
        <dbReference type="ARBA" id="ARBA00022679"/>
    </source>
</evidence>
<evidence type="ECO:0000256" key="8">
    <source>
        <dbReference type="ARBA" id="ARBA00022989"/>
    </source>
</evidence>
<keyword evidence="8 10" id="KW-1133">Transmembrane helix</keyword>
<feature type="transmembrane region" description="Helical" evidence="10">
    <location>
        <begin position="126"/>
        <end position="147"/>
    </location>
</feature>
<keyword evidence="3" id="KW-0337">GPI-anchor biosynthesis</keyword>
<protein>
    <recommendedName>
        <fullName evidence="13">Glycosyltransferase RgtA/B/C/D-like domain-containing protein</fullName>
    </recommendedName>
</protein>
<comment type="subcellular location">
    <subcellularLocation>
        <location evidence="1">Endoplasmic reticulum membrane</location>
        <topology evidence="1">Multi-pass membrane protein</topology>
    </subcellularLocation>
</comment>
<feature type="transmembrane region" description="Helical" evidence="10">
    <location>
        <begin position="334"/>
        <end position="352"/>
    </location>
</feature>
<keyword evidence="9 10" id="KW-0472">Membrane</keyword>
<evidence type="ECO:0000256" key="2">
    <source>
        <dbReference type="ARBA" id="ARBA00004687"/>
    </source>
</evidence>
<evidence type="ECO:0000313" key="11">
    <source>
        <dbReference type="EMBL" id="CAL1241603.1"/>
    </source>
</evidence>
<dbReference type="Proteomes" id="UP001497493">
    <property type="component" value="Chromosome"/>
</dbReference>
<evidence type="ECO:0000313" key="12">
    <source>
        <dbReference type="Proteomes" id="UP001497493"/>
    </source>
</evidence>
<proteinExistence type="predicted"/>
<keyword evidence="6 10" id="KW-0812">Transmembrane</keyword>
<keyword evidence="5" id="KW-0808">Transferase</keyword>
<comment type="pathway">
    <text evidence="2">Glycolipid biosynthesis; glycosylphosphatidylinositol-anchor biosynthesis.</text>
</comment>
<dbReference type="PANTHER" id="PTHR12468">
    <property type="entry name" value="GPI MANNOSYLTRANSFERASE 2"/>
    <property type="match status" value="1"/>
</dbReference>
<organism evidence="11 12">
    <name type="scientific">Candidatus Methylocalor cossyra</name>
    <dbReference type="NCBI Taxonomy" id="3108543"/>
    <lineage>
        <taxon>Bacteria</taxon>
        <taxon>Pseudomonadati</taxon>
        <taxon>Pseudomonadota</taxon>
        <taxon>Gammaproteobacteria</taxon>
        <taxon>Methylococcales</taxon>
        <taxon>Methylococcaceae</taxon>
        <taxon>Candidatus Methylocalor</taxon>
    </lineage>
</organism>
<dbReference type="InterPro" id="IPR007315">
    <property type="entry name" value="PIG-V/Gpi18"/>
</dbReference>
<sequence length="360" mass="39633">MKLASILARHSRLGFWAVILFAGNQVLEGVLIALGNGSYSRLCYWDCTWYSSIVAHGYDFEPRGHDQGDAANWAFFPLLPLLAAGIHGATGLLPPTSLILSGKLCFLLSIFAFMKFTQAYGAKVPPIVAGALVAFSPYAIYGSTGYTEPLFLLLTCLSFYLWKTKRYVASGLGGAGLSGVRLVGGFFALSLLVGGFRERLWGAEAARSRFLLGLFLAPLGVALFMTYLYFWMGDALSFVHVMKAWGRIPGNPLSHLLAYLQGDGLARLWAVMVLLAFALIGRLIRDRRYELAAFSLPATLLPLSTGLVSMPRYLWWQAPLLLALAETLRETKLWPLYVPIAVLGLTWMYHAWMAGKSFVI</sequence>
<feature type="transmembrane region" description="Helical" evidence="10">
    <location>
        <begin position="291"/>
        <end position="314"/>
    </location>
</feature>
<evidence type="ECO:0008006" key="13">
    <source>
        <dbReference type="Google" id="ProtNLM"/>
    </source>
</evidence>
<evidence type="ECO:0000256" key="6">
    <source>
        <dbReference type="ARBA" id="ARBA00022692"/>
    </source>
</evidence>
<name>A0ABP1CBG0_9GAMM</name>
<gene>
    <name evidence="11" type="ORF">MECH1_V1_2827</name>
</gene>
<feature type="transmembrane region" description="Helical" evidence="10">
    <location>
        <begin position="266"/>
        <end position="284"/>
    </location>
</feature>
<evidence type="ECO:0000256" key="9">
    <source>
        <dbReference type="ARBA" id="ARBA00023136"/>
    </source>
</evidence>
<evidence type="ECO:0000256" key="1">
    <source>
        <dbReference type="ARBA" id="ARBA00004477"/>
    </source>
</evidence>
<feature type="transmembrane region" description="Helical" evidence="10">
    <location>
        <begin position="210"/>
        <end position="232"/>
    </location>
</feature>